<keyword evidence="2" id="KW-0479">Metal-binding</keyword>
<evidence type="ECO:0000256" key="1">
    <source>
        <dbReference type="ARBA" id="ARBA00022670"/>
    </source>
</evidence>
<dbReference type="PRINTS" id="PR00138">
    <property type="entry name" value="MATRIXIN"/>
</dbReference>
<feature type="domain" description="Peptidase M10 metallopeptidase" evidence="6">
    <location>
        <begin position="160"/>
        <end position="293"/>
    </location>
</feature>
<dbReference type="GO" id="GO:0008270">
    <property type="term" value="F:zinc ion binding"/>
    <property type="evidence" value="ECO:0007669"/>
    <property type="project" value="InterPro"/>
</dbReference>
<evidence type="ECO:0000256" key="2">
    <source>
        <dbReference type="ARBA" id="ARBA00022723"/>
    </source>
</evidence>
<proteinExistence type="predicted"/>
<comment type="caution">
    <text evidence="7">The sequence shown here is derived from an EMBL/GenBank/DDBJ whole genome shotgun (WGS) entry which is preliminary data.</text>
</comment>
<dbReference type="Gene3D" id="3.40.390.10">
    <property type="entry name" value="Collagenase (Catalytic Domain)"/>
    <property type="match status" value="1"/>
</dbReference>
<evidence type="ECO:0000313" key="8">
    <source>
        <dbReference type="Proteomes" id="UP000229794"/>
    </source>
</evidence>
<protein>
    <recommendedName>
        <fullName evidence="6">Peptidase M10 metallopeptidase domain-containing protein</fullName>
    </recommendedName>
</protein>
<dbReference type="GO" id="GO:0031012">
    <property type="term" value="C:extracellular matrix"/>
    <property type="evidence" value="ECO:0007669"/>
    <property type="project" value="InterPro"/>
</dbReference>
<evidence type="ECO:0000313" key="7">
    <source>
        <dbReference type="EMBL" id="PIP55673.1"/>
    </source>
</evidence>
<dbReference type="EMBL" id="PCST01000022">
    <property type="protein sequence ID" value="PIP55673.1"/>
    <property type="molecule type" value="Genomic_DNA"/>
</dbReference>
<dbReference type="InterPro" id="IPR021190">
    <property type="entry name" value="Pept_M10A"/>
</dbReference>
<dbReference type="Proteomes" id="UP000229794">
    <property type="component" value="Unassembled WGS sequence"/>
</dbReference>
<keyword evidence="1" id="KW-0645">Protease</keyword>
<dbReference type="AlphaFoldDB" id="A0A2H0BDB4"/>
<gene>
    <name evidence="7" type="ORF">COX06_01955</name>
</gene>
<dbReference type="GO" id="GO:0006508">
    <property type="term" value="P:proteolysis"/>
    <property type="evidence" value="ECO:0007669"/>
    <property type="project" value="UniProtKB-KW"/>
</dbReference>
<sequence length="304" mass="34667">MNLIKIIFAFGLAAVLFMAWDFPKLPENHIACSEPISYVVGVFDRRFDISYGEFLDTLNEAEAVWEESIGKELFVYEPEGGDIAINLIYDSRQEATTALYSIESAVEKDDAVYDALKTEYAGRKSEYDRAKNIYDMRVKVFNEKNNIYQRQVELWNTGERTSQKQFDELERYMIELETEVAELKTLETVLNNMVREINTMTGTLNRLAQSLNLNVEKFNTIGALRGESFTGGVYYQDEEASGIDVYEFSSHEKLVRILAHELGHALGLEHIDDPLAIMYTFNEGDTATLSETELAALREMCGTE</sequence>
<dbReference type="InterPro" id="IPR001818">
    <property type="entry name" value="Pept_M10_metallopeptidase"/>
</dbReference>
<dbReference type="Pfam" id="PF00413">
    <property type="entry name" value="Peptidase_M10"/>
    <property type="match status" value="1"/>
</dbReference>
<evidence type="ECO:0000259" key="6">
    <source>
        <dbReference type="Pfam" id="PF00413"/>
    </source>
</evidence>
<dbReference type="SUPFAM" id="SSF55486">
    <property type="entry name" value="Metalloproteases ('zincins'), catalytic domain"/>
    <property type="match status" value="1"/>
</dbReference>
<keyword evidence="5" id="KW-0175">Coiled coil</keyword>
<dbReference type="InterPro" id="IPR024079">
    <property type="entry name" value="MetalloPept_cat_dom_sf"/>
</dbReference>
<dbReference type="GO" id="GO:0004222">
    <property type="term" value="F:metalloendopeptidase activity"/>
    <property type="evidence" value="ECO:0007669"/>
    <property type="project" value="InterPro"/>
</dbReference>
<name>A0A2H0BDB4_9BACT</name>
<accession>A0A2H0BDB4</accession>
<evidence type="ECO:0000256" key="3">
    <source>
        <dbReference type="ARBA" id="ARBA00022801"/>
    </source>
</evidence>
<evidence type="ECO:0000256" key="4">
    <source>
        <dbReference type="ARBA" id="ARBA00022833"/>
    </source>
</evidence>
<evidence type="ECO:0000256" key="5">
    <source>
        <dbReference type="SAM" id="Coils"/>
    </source>
</evidence>
<organism evidence="7 8">
    <name type="scientific">Candidatus Zambryskibacteria bacterium CG22_combo_CG10-13_8_21_14_all_42_17</name>
    <dbReference type="NCBI Taxonomy" id="1975118"/>
    <lineage>
        <taxon>Bacteria</taxon>
        <taxon>Candidatus Zambryskiibacteriota</taxon>
    </lineage>
</organism>
<reference evidence="7 8" key="1">
    <citation type="submission" date="2017-09" db="EMBL/GenBank/DDBJ databases">
        <title>Depth-based differentiation of microbial function through sediment-hosted aquifers and enrichment of novel symbionts in the deep terrestrial subsurface.</title>
        <authorList>
            <person name="Probst A.J."/>
            <person name="Ladd B."/>
            <person name="Jarett J.K."/>
            <person name="Geller-Mcgrath D.E."/>
            <person name="Sieber C.M."/>
            <person name="Emerson J.B."/>
            <person name="Anantharaman K."/>
            <person name="Thomas B.C."/>
            <person name="Malmstrom R."/>
            <person name="Stieglmeier M."/>
            <person name="Klingl A."/>
            <person name="Woyke T."/>
            <person name="Ryan C.M."/>
            <person name="Banfield J.F."/>
        </authorList>
    </citation>
    <scope>NUCLEOTIDE SEQUENCE [LARGE SCALE GENOMIC DNA]</scope>
    <source>
        <strain evidence="7">CG22_combo_CG10-13_8_21_14_all_42_17</strain>
    </source>
</reference>
<keyword evidence="3" id="KW-0378">Hydrolase</keyword>
<feature type="coiled-coil region" evidence="5">
    <location>
        <begin position="166"/>
        <end position="196"/>
    </location>
</feature>
<keyword evidence="4" id="KW-0862">Zinc</keyword>